<dbReference type="PROSITE" id="PS00552">
    <property type="entry name" value="HTH_MERR_1"/>
    <property type="match status" value="1"/>
</dbReference>
<dbReference type="InterPro" id="IPR047057">
    <property type="entry name" value="MerR_fam"/>
</dbReference>
<dbReference type="EMBL" id="CP034463">
    <property type="protein sequence ID" value="AZP14882.1"/>
    <property type="molecule type" value="Genomic_DNA"/>
</dbReference>
<dbReference type="InterPro" id="IPR000551">
    <property type="entry name" value="MerR-type_HTH_dom"/>
</dbReference>
<feature type="domain" description="HTH merR-type" evidence="4">
    <location>
        <begin position="1"/>
        <end position="68"/>
    </location>
</feature>
<dbReference type="KEGG" id="saqu:EJC51_01165"/>
<dbReference type="GO" id="GO:0003677">
    <property type="term" value="F:DNA binding"/>
    <property type="evidence" value="ECO:0007669"/>
    <property type="project" value="UniProtKB-KW"/>
</dbReference>
<keyword evidence="2" id="KW-0175">Coiled coil</keyword>
<feature type="coiled-coil region" evidence="2">
    <location>
        <begin position="79"/>
        <end position="106"/>
    </location>
</feature>
<keyword evidence="6" id="KW-1185">Reference proteome</keyword>
<accession>A0A3Q9BVP2</accession>
<dbReference type="Gene3D" id="1.10.1660.10">
    <property type="match status" value="1"/>
</dbReference>
<dbReference type="PANTHER" id="PTHR30204:SF97">
    <property type="entry name" value="MERR FAMILY REGULATORY PROTEIN"/>
    <property type="match status" value="1"/>
</dbReference>
<dbReference type="GO" id="GO:0003700">
    <property type="term" value="F:DNA-binding transcription factor activity"/>
    <property type="evidence" value="ECO:0007669"/>
    <property type="project" value="InterPro"/>
</dbReference>
<dbReference type="PANTHER" id="PTHR30204">
    <property type="entry name" value="REDOX-CYCLING DRUG-SENSING TRANSCRIPTIONAL ACTIVATOR SOXR"/>
    <property type="match status" value="1"/>
</dbReference>
<name>A0A3Q9BVP2_9ACTN</name>
<sequence length="144" mass="15856">MRIGKVAERAGVSVRALRYYEEQGLVIAARGPGNQRQYSESDVERVKFIQLLYAAGLPSKAILDILPFLDTLAATPKMAQRLTDQRDRIQTQINDLTRARERLDELIGLAAEYTASSPAQCTSKVDVPPDGPTMSARVARSGRP</sequence>
<dbReference type="Pfam" id="PF13411">
    <property type="entry name" value="MerR_1"/>
    <property type="match status" value="1"/>
</dbReference>
<dbReference type="SUPFAM" id="SSF46955">
    <property type="entry name" value="Putative DNA-binding domain"/>
    <property type="match status" value="1"/>
</dbReference>
<dbReference type="PRINTS" id="PR00040">
    <property type="entry name" value="HTHMERR"/>
</dbReference>
<protein>
    <submittedName>
        <fullName evidence="5">MerR family transcriptional regulator</fullName>
    </submittedName>
</protein>
<reference evidence="5 6" key="1">
    <citation type="submission" date="2018-12" db="EMBL/GenBank/DDBJ databases">
        <authorList>
            <person name="Li K."/>
        </authorList>
    </citation>
    <scope>NUCLEOTIDE SEQUENCE [LARGE SCALE GENOMIC DNA]</scope>
    <source>
        <strain evidence="6">CR22</strain>
    </source>
</reference>
<dbReference type="InterPro" id="IPR009061">
    <property type="entry name" value="DNA-bd_dom_put_sf"/>
</dbReference>
<dbReference type="RefSeq" id="WP_126269269.1">
    <property type="nucleotide sequence ID" value="NZ_CP034463.1"/>
</dbReference>
<feature type="region of interest" description="Disordered" evidence="3">
    <location>
        <begin position="118"/>
        <end position="144"/>
    </location>
</feature>
<evidence type="ECO:0000256" key="1">
    <source>
        <dbReference type="ARBA" id="ARBA00023125"/>
    </source>
</evidence>
<evidence type="ECO:0000256" key="3">
    <source>
        <dbReference type="SAM" id="MobiDB-lite"/>
    </source>
</evidence>
<evidence type="ECO:0000313" key="6">
    <source>
        <dbReference type="Proteomes" id="UP000280197"/>
    </source>
</evidence>
<dbReference type="AlphaFoldDB" id="A0A3Q9BVP2"/>
<gene>
    <name evidence="5" type="ORF">EJC51_01165</name>
</gene>
<evidence type="ECO:0000313" key="5">
    <source>
        <dbReference type="EMBL" id="AZP14882.1"/>
    </source>
</evidence>
<dbReference type="PROSITE" id="PS50937">
    <property type="entry name" value="HTH_MERR_2"/>
    <property type="match status" value="1"/>
</dbReference>
<evidence type="ECO:0000256" key="2">
    <source>
        <dbReference type="SAM" id="Coils"/>
    </source>
</evidence>
<evidence type="ECO:0000259" key="4">
    <source>
        <dbReference type="PROSITE" id="PS50937"/>
    </source>
</evidence>
<keyword evidence="1" id="KW-0238">DNA-binding</keyword>
<organism evidence="5 6">
    <name type="scientific">Streptomyces aquilus</name>
    <dbReference type="NCBI Taxonomy" id="2548456"/>
    <lineage>
        <taxon>Bacteria</taxon>
        <taxon>Bacillati</taxon>
        <taxon>Actinomycetota</taxon>
        <taxon>Actinomycetes</taxon>
        <taxon>Kitasatosporales</taxon>
        <taxon>Streptomycetaceae</taxon>
        <taxon>Streptomyces</taxon>
    </lineage>
</organism>
<dbReference type="SMART" id="SM00422">
    <property type="entry name" value="HTH_MERR"/>
    <property type="match status" value="1"/>
</dbReference>
<dbReference type="CDD" id="cd01282">
    <property type="entry name" value="HTH_MerR-like_sg3"/>
    <property type="match status" value="1"/>
</dbReference>
<dbReference type="Proteomes" id="UP000280197">
    <property type="component" value="Chromosome"/>
</dbReference>
<proteinExistence type="predicted"/>